<keyword evidence="1" id="KW-0812">Transmembrane</keyword>
<dbReference type="STRING" id="1797263.A2397_04650"/>
<evidence type="ECO:0000313" key="2">
    <source>
        <dbReference type="EMBL" id="OGD10097.1"/>
    </source>
</evidence>
<dbReference type="Proteomes" id="UP000176424">
    <property type="component" value="Unassembled WGS sequence"/>
</dbReference>
<keyword evidence="1" id="KW-1133">Transmembrane helix</keyword>
<organism evidence="2 3">
    <name type="scientific">Candidatus Amesbacteria bacterium RIFOXYB1_FULL_44_23</name>
    <dbReference type="NCBI Taxonomy" id="1797263"/>
    <lineage>
        <taxon>Bacteria</taxon>
        <taxon>Candidatus Amesiibacteriota</taxon>
    </lineage>
</organism>
<evidence type="ECO:0000313" key="3">
    <source>
        <dbReference type="Proteomes" id="UP000176424"/>
    </source>
</evidence>
<reference evidence="2 3" key="1">
    <citation type="journal article" date="2016" name="Nat. Commun.">
        <title>Thousands of microbial genomes shed light on interconnected biogeochemical processes in an aquifer system.</title>
        <authorList>
            <person name="Anantharaman K."/>
            <person name="Brown C.T."/>
            <person name="Hug L.A."/>
            <person name="Sharon I."/>
            <person name="Castelle C.J."/>
            <person name="Probst A.J."/>
            <person name="Thomas B.C."/>
            <person name="Singh A."/>
            <person name="Wilkins M.J."/>
            <person name="Karaoz U."/>
            <person name="Brodie E.L."/>
            <person name="Williams K.H."/>
            <person name="Hubbard S.S."/>
            <person name="Banfield J.F."/>
        </authorList>
    </citation>
    <scope>NUCLEOTIDE SEQUENCE [LARGE SCALE GENOMIC DNA]</scope>
</reference>
<dbReference type="EMBL" id="MEXR01000014">
    <property type="protein sequence ID" value="OGD10097.1"/>
    <property type="molecule type" value="Genomic_DNA"/>
</dbReference>
<feature type="transmembrane region" description="Helical" evidence="1">
    <location>
        <begin position="21"/>
        <end position="43"/>
    </location>
</feature>
<sequence>MAGFVSKSIDHFSDVITDSLGSTYSVVIHTFIFAGFFLLRLAGIATDEILLILTTIVSLEAIYLSIFIQRAVNKQTQRLEYAIDKIVQNVCDNLEQPLDEVVGEIRKTVLDTHNAVLKKVAEESDQMVEEIGHKVESESDELVSSLTKDAK</sequence>
<name>A0A1F4ZXB3_9BACT</name>
<protein>
    <submittedName>
        <fullName evidence="2">Uncharacterized protein</fullName>
    </submittedName>
</protein>
<feature type="transmembrane region" description="Helical" evidence="1">
    <location>
        <begin position="49"/>
        <end position="68"/>
    </location>
</feature>
<evidence type="ECO:0000256" key="1">
    <source>
        <dbReference type="SAM" id="Phobius"/>
    </source>
</evidence>
<keyword evidence="1" id="KW-0472">Membrane</keyword>
<dbReference type="AlphaFoldDB" id="A0A1F4ZXB3"/>
<proteinExistence type="predicted"/>
<comment type="caution">
    <text evidence="2">The sequence shown here is derived from an EMBL/GenBank/DDBJ whole genome shotgun (WGS) entry which is preliminary data.</text>
</comment>
<gene>
    <name evidence="2" type="ORF">A2397_04650</name>
</gene>
<accession>A0A1F4ZXB3</accession>